<evidence type="ECO:0000313" key="3">
    <source>
        <dbReference type="EMBL" id="CAI9767016.1"/>
    </source>
</evidence>
<dbReference type="PANTHER" id="PTHR10943:SF2">
    <property type="entry name" value="26S PROTEASOME NON-ATPASE REGULATORY SUBUNIT 1"/>
    <property type="match status" value="1"/>
</dbReference>
<organism evidence="3 4">
    <name type="scientific">Fraxinus pennsylvanica</name>
    <dbReference type="NCBI Taxonomy" id="56036"/>
    <lineage>
        <taxon>Eukaryota</taxon>
        <taxon>Viridiplantae</taxon>
        <taxon>Streptophyta</taxon>
        <taxon>Embryophyta</taxon>
        <taxon>Tracheophyta</taxon>
        <taxon>Spermatophyta</taxon>
        <taxon>Magnoliopsida</taxon>
        <taxon>eudicotyledons</taxon>
        <taxon>Gunneridae</taxon>
        <taxon>Pentapetalae</taxon>
        <taxon>asterids</taxon>
        <taxon>lamiids</taxon>
        <taxon>Lamiales</taxon>
        <taxon>Oleaceae</taxon>
        <taxon>Oleeae</taxon>
        <taxon>Fraxinus</taxon>
    </lineage>
</organism>
<gene>
    <name evidence="3" type="ORF">FPE_LOCUS14446</name>
</gene>
<protein>
    <recommendedName>
        <fullName evidence="2">26S proteasome non-ATPase regulatory subunit 1/RPN2 N-terminal domain-containing protein</fullName>
    </recommendedName>
</protein>
<dbReference type="GO" id="GO:0005634">
    <property type="term" value="C:nucleus"/>
    <property type="evidence" value="ECO:0007669"/>
    <property type="project" value="TreeGrafter"/>
</dbReference>
<reference evidence="3" key="1">
    <citation type="submission" date="2023-05" db="EMBL/GenBank/DDBJ databases">
        <authorList>
            <person name="Huff M."/>
        </authorList>
    </citation>
    <scope>NUCLEOTIDE SEQUENCE</scope>
</reference>
<dbReference type="EMBL" id="OU503043">
    <property type="protein sequence ID" value="CAI9767016.1"/>
    <property type="molecule type" value="Genomic_DNA"/>
</dbReference>
<accession>A0AAD1ZF88</accession>
<proteinExistence type="predicted"/>
<dbReference type="GO" id="GO:0034515">
    <property type="term" value="C:proteasome storage granule"/>
    <property type="evidence" value="ECO:0007669"/>
    <property type="project" value="TreeGrafter"/>
</dbReference>
<name>A0AAD1ZF88_9LAMI</name>
<dbReference type="GO" id="GO:0008540">
    <property type="term" value="C:proteasome regulatory particle, base subcomplex"/>
    <property type="evidence" value="ECO:0007669"/>
    <property type="project" value="TreeGrafter"/>
</dbReference>
<dbReference type="Pfam" id="PF21505">
    <property type="entry name" value="RPN2_N"/>
    <property type="match status" value="1"/>
</dbReference>
<sequence>MQLEGYFVGVSASPGGSAVWACGRRRTTYFNPSLLFSFTGSSFCFCADYKDVKGADSIGRRKTRIIAIDALSQCIVDGKYQQAIGIAIECRRLDKLEEAITRSDNAHATISYCIDISHSFVNRREYRRDVSSLED</sequence>
<feature type="domain" description="26S proteasome non-ATPase regulatory subunit 1/RPN2 N-terminal" evidence="2">
    <location>
        <begin position="69"/>
        <end position="130"/>
    </location>
</feature>
<dbReference type="AlphaFoldDB" id="A0AAD1ZF88"/>
<keyword evidence="4" id="KW-1185">Reference proteome</keyword>
<evidence type="ECO:0000313" key="4">
    <source>
        <dbReference type="Proteomes" id="UP000834106"/>
    </source>
</evidence>
<evidence type="ECO:0000256" key="1">
    <source>
        <dbReference type="ARBA" id="ARBA00022737"/>
    </source>
</evidence>
<keyword evidence="1" id="KW-0677">Repeat</keyword>
<dbReference type="PANTHER" id="PTHR10943">
    <property type="entry name" value="26S PROTEASOME NON-ATPASE REGULATORY SUBUNIT"/>
    <property type="match status" value="1"/>
</dbReference>
<evidence type="ECO:0000259" key="2">
    <source>
        <dbReference type="Pfam" id="PF21505"/>
    </source>
</evidence>
<dbReference type="GO" id="GO:0043161">
    <property type="term" value="P:proteasome-mediated ubiquitin-dependent protein catabolic process"/>
    <property type="evidence" value="ECO:0007669"/>
    <property type="project" value="TreeGrafter"/>
</dbReference>
<dbReference type="InterPro" id="IPR048570">
    <property type="entry name" value="PSMD1_RPN2_N"/>
</dbReference>
<dbReference type="Proteomes" id="UP000834106">
    <property type="component" value="Chromosome 8"/>
</dbReference>